<dbReference type="KEGG" id="bid:Bind_0793"/>
<dbReference type="Proteomes" id="UP000001695">
    <property type="component" value="Chromosome"/>
</dbReference>
<organism evidence="1 2">
    <name type="scientific">Beijerinckia indica subsp. indica (strain ATCC 9039 / DSM 1715 / NCIMB 8712)</name>
    <dbReference type="NCBI Taxonomy" id="395963"/>
    <lineage>
        <taxon>Bacteria</taxon>
        <taxon>Pseudomonadati</taxon>
        <taxon>Pseudomonadota</taxon>
        <taxon>Alphaproteobacteria</taxon>
        <taxon>Hyphomicrobiales</taxon>
        <taxon>Beijerinckiaceae</taxon>
        <taxon>Beijerinckia</taxon>
    </lineage>
</organism>
<dbReference type="HOGENOM" id="CLU_2767528_0_0_5"/>
<name>B2IH29_BEII9</name>
<protein>
    <submittedName>
        <fullName evidence="1">Uncharacterized protein</fullName>
    </submittedName>
</protein>
<dbReference type="AlphaFoldDB" id="B2IH29"/>
<reference evidence="1 2" key="2">
    <citation type="journal article" date="2010" name="J. Bacteriol.">
        <title>Complete genome sequence of Beijerinckia indica subsp. indica.</title>
        <authorList>
            <person name="Tamas I."/>
            <person name="Dedysh S.N."/>
            <person name="Liesack W."/>
            <person name="Stott M.B."/>
            <person name="Alam M."/>
            <person name="Murrell J.C."/>
            <person name="Dunfield P.F."/>
        </authorList>
    </citation>
    <scope>NUCLEOTIDE SEQUENCE [LARGE SCALE GENOMIC DNA]</scope>
    <source>
        <strain evidence="2">ATCC 9039 / DSM 1715 / NCIMB 8712</strain>
    </source>
</reference>
<proteinExistence type="predicted"/>
<accession>B2IH29</accession>
<dbReference type="EMBL" id="CP001016">
    <property type="protein sequence ID" value="ACB94443.1"/>
    <property type="molecule type" value="Genomic_DNA"/>
</dbReference>
<gene>
    <name evidence="1" type="ordered locus">Bind_0793</name>
</gene>
<evidence type="ECO:0000313" key="1">
    <source>
        <dbReference type="EMBL" id="ACB94443.1"/>
    </source>
</evidence>
<dbReference type="OrthoDB" id="9861372at2"/>
<reference evidence="2" key="1">
    <citation type="submission" date="2008-03" db="EMBL/GenBank/DDBJ databases">
        <title>Complete sequence of chromosome of Beijerinckia indica subsp. indica ATCC 9039.</title>
        <authorList>
            <consortium name="US DOE Joint Genome Institute"/>
            <person name="Copeland A."/>
            <person name="Lucas S."/>
            <person name="Lapidus A."/>
            <person name="Glavina del Rio T."/>
            <person name="Dalin E."/>
            <person name="Tice H."/>
            <person name="Bruce D."/>
            <person name="Goodwin L."/>
            <person name="Pitluck S."/>
            <person name="LaButti K."/>
            <person name="Schmutz J."/>
            <person name="Larimer F."/>
            <person name="Land M."/>
            <person name="Hauser L."/>
            <person name="Kyrpides N."/>
            <person name="Mikhailova N."/>
            <person name="Dunfield P.F."/>
            <person name="Dedysh S.N."/>
            <person name="Liesack W."/>
            <person name="Saw J.H."/>
            <person name="Alam M."/>
            <person name="Chen Y."/>
            <person name="Murrell J.C."/>
            <person name="Richardson P."/>
        </authorList>
    </citation>
    <scope>NUCLEOTIDE SEQUENCE [LARGE SCALE GENOMIC DNA]</scope>
    <source>
        <strain evidence="2">ATCC 9039 / DSM 1715 / NCIMB 8712</strain>
    </source>
</reference>
<sequence>MDTLIHYILAQAERTATYKNVDLTGMTKRISAQQATLYALDCFNRLTEREQDDIILNWKETTADREAVV</sequence>
<keyword evidence="2" id="KW-1185">Reference proteome</keyword>
<evidence type="ECO:0000313" key="2">
    <source>
        <dbReference type="Proteomes" id="UP000001695"/>
    </source>
</evidence>
<dbReference type="RefSeq" id="WP_012383800.1">
    <property type="nucleotide sequence ID" value="NC_010581.1"/>
</dbReference>